<dbReference type="OrthoDB" id="5959761at2759"/>
<comment type="function">
    <text evidence="1">Ornithine decarboxylase (ODC) antizyme protein that negatively regulates ODC activity and intracellular polyamine biosynthesis in response to increased intracellular polyamine levels. Binds to ODC monomers, inhibiting the assembly of the functional ODC homodimer, and targets the monomers for ubiquitin-independent proteolytic destruction by the 26S proteasome.</text>
</comment>
<dbReference type="AlphaFoldDB" id="A0A6G1LHS0"/>
<protein>
    <recommendedName>
        <fullName evidence="4">Ornithine decarboxylase antizyme</fullName>
    </recommendedName>
</protein>
<dbReference type="EMBL" id="ML995814">
    <property type="protein sequence ID" value="KAF2772501.1"/>
    <property type="molecule type" value="Genomic_DNA"/>
</dbReference>
<evidence type="ECO:0000256" key="4">
    <source>
        <dbReference type="ARBA" id="ARBA00017712"/>
    </source>
</evidence>
<evidence type="ECO:0000313" key="6">
    <source>
        <dbReference type="EMBL" id="KAF2772501.1"/>
    </source>
</evidence>
<sequence length="185" mass="20710">GDAAHHVTGECERLFCETLKAVFLVEKGTGLETSLVMVVQIPQNTIMERALPTPSPSPDGRNYPKVGKRAVVREYMEMWDYTGGARFRGFVAEKDDERALFVFFDKEVIGKDLKPGLMALLELAGTDGFDCSQLVICVDRTADDEDVKDTTRDLGWVGFELMTLDAWSNGKDCVSERWIFLSMDV</sequence>
<proteinExistence type="inferred from homology"/>
<dbReference type="Gene3D" id="3.40.630.60">
    <property type="match status" value="1"/>
</dbReference>
<dbReference type="GO" id="GO:0045732">
    <property type="term" value="P:positive regulation of protein catabolic process"/>
    <property type="evidence" value="ECO:0007669"/>
    <property type="project" value="TreeGrafter"/>
</dbReference>
<dbReference type="GO" id="GO:0008073">
    <property type="term" value="F:ornithine decarboxylase inhibitor activity"/>
    <property type="evidence" value="ECO:0007669"/>
    <property type="project" value="InterPro"/>
</dbReference>
<name>A0A6G1LHS0_9PEZI</name>
<feature type="non-terminal residue" evidence="6">
    <location>
        <position position="1"/>
    </location>
</feature>
<dbReference type="InterPro" id="IPR016181">
    <property type="entry name" value="Acyl_CoA_acyltransferase"/>
</dbReference>
<evidence type="ECO:0000313" key="7">
    <source>
        <dbReference type="Proteomes" id="UP000799436"/>
    </source>
</evidence>
<reference evidence="6" key="1">
    <citation type="journal article" date="2020" name="Stud. Mycol.">
        <title>101 Dothideomycetes genomes: a test case for predicting lifestyles and emergence of pathogens.</title>
        <authorList>
            <person name="Haridas S."/>
            <person name="Albert R."/>
            <person name="Binder M."/>
            <person name="Bloem J."/>
            <person name="Labutti K."/>
            <person name="Salamov A."/>
            <person name="Andreopoulos B."/>
            <person name="Baker S."/>
            <person name="Barry K."/>
            <person name="Bills G."/>
            <person name="Bluhm B."/>
            <person name="Cannon C."/>
            <person name="Castanera R."/>
            <person name="Culley D."/>
            <person name="Daum C."/>
            <person name="Ezra D."/>
            <person name="Gonzalez J."/>
            <person name="Henrissat B."/>
            <person name="Kuo A."/>
            <person name="Liang C."/>
            <person name="Lipzen A."/>
            <person name="Lutzoni F."/>
            <person name="Magnuson J."/>
            <person name="Mondo S."/>
            <person name="Nolan M."/>
            <person name="Ohm R."/>
            <person name="Pangilinan J."/>
            <person name="Park H.-J."/>
            <person name="Ramirez L."/>
            <person name="Alfaro M."/>
            <person name="Sun H."/>
            <person name="Tritt A."/>
            <person name="Yoshinaga Y."/>
            <person name="Zwiers L.-H."/>
            <person name="Turgeon B."/>
            <person name="Goodwin S."/>
            <person name="Spatafora J."/>
            <person name="Crous P."/>
            <person name="Grigoriev I."/>
        </authorList>
    </citation>
    <scope>NUCLEOTIDE SEQUENCE</scope>
    <source>
        <strain evidence="6">CBS 116005</strain>
    </source>
</reference>
<keyword evidence="7" id="KW-1185">Reference proteome</keyword>
<comment type="subunit">
    <text evidence="3">Interacts with ODC and thereby sterically blocks ODC homodimerization.</text>
</comment>
<keyword evidence="5" id="KW-0688">Ribosomal frameshifting</keyword>
<evidence type="ECO:0000256" key="1">
    <source>
        <dbReference type="ARBA" id="ARBA00002307"/>
    </source>
</evidence>
<dbReference type="Proteomes" id="UP000799436">
    <property type="component" value="Unassembled WGS sequence"/>
</dbReference>
<accession>A0A6G1LHS0</accession>
<dbReference type="SUPFAM" id="SSF55729">
    <property type="entry name" value="Acyl-CoA N-acyltransferases (Nat)"/>
    <property type="match status" value="1"/>
</dbReference>
<evidence type="ECO:0000256" key="5">
    <source>
        <dbReference type="ARBA" id="ARBA00022758"/>
    </source>
</evidence>
<dbReference type="GO" id="GO:0005737">
    <property type="term" value="C:cytoplasm"/>
    <property type="evidence" value="ECO:0007669"/>
    <property type="project" value="TreeGrafter"/>
</dbReference>
<dbReference type="PANTHER" id="PTHR10279:SF10">
    <property type="entry name" value="ORNITHINE DECARBOXYLASE ANTIZYME"/>
    <property type="match status" value="1"/>
</dbReference>
<dbReference type="PANTHER" id="PTHR10279">
    <property type="entry name" value="ORNITHINE DECARBOXYLASE ANTIZYME"/>
    <property type="match status" value="1"/>
</dbReference>
<dbReference type="Pfam" id="PF02100">
    <property type="entry name" value="ODC_AZ"/>
    <property type="match status" value="1"/>
</dbReference>
<dbReference type="InterPro" id="IPR038581">
    <property type="entry name" value="ODC_AZ_sf"/>
</dbReference>
<dbReference type="InterPro" id="IPR002993">
    <property type="entry name" value="ODC_AZ"/>
</dbReference>
<evidence type="ECO:0000256" key="2">
    <source>
        <dbReference type="ARBA" id="ARBA00008796"/>
    </source>
</evidence>
<dbReference type="GO" id="GO:0075523">
    <property type="term" value="P:viral translational frameshifting"/>
    <property type="evidence" value="ECO:0007669"/>
    <property type="project" value="UniProtKB-KW"/>
</dbReference>
<comment type="similarity">
    <text evidence="2">Belongs to the ODC antizyme family.</text>
</comment>
<organism evidence="6 7">
    <name type="scientific">Teratosphaeria nubilosa</name>
    <dbReference type="NCBI Taxonomy" id="161662"/>
    <lineage>
        <taxon>Eukaryota</taxon>
        <taxon>Fungi</taxon>
        <taxon>Dikarya</taxon>
        <taxon>Ascomycota</taxon>
        <taxon>Pezizomycotina</taxon>
        <taxon>Dothideomycetes</taxon>
        <taxon>Dothideomycetidae</taxon>
        <taxon>Mycosphaerellales</taxon>
        <taxon>Teratosphaeriaceae</taxon>
        <taxon>Teratosphaeria</taxon>
    </lineage>
</organism>
<gene>
    <name evidence="6" type="ORF">EJ03DRAFT_266321</name>
</gene>
<dbReference type="GO" id="GO:0005634">
    <property type="term" value="C:nucleus"/>
    <property type="evidence" value="ECO:0007669"/>
    <property type="project" value="TreeGrafter"/>
</dbReference>
<evidence type="ECO:0000256" key="3">
    <source>
        <dbReference type="ARBA" id="ARBA00011486"/>
    </source>
</evidence>